<dbReference type="SUPFAM" id="SSF54373">
    <property type="entry name" value="FAD-linked reductases, C-terminal domain"/>
    <property type="match status" value="1"/>
</dbReference>
<gene>
    <name evidence="3" type="ORF">HJG54_02630</name>
</gene>
<accession>A0AA97AII6</accession>
<sequence length="369" mass="39918">MKHVVVIGCGVVGAMIAYELSQISALQVTVLDRQPPAQAATGAALGVLMGIISQKTKGRAWAMRQASIRRYRTLLPELEADGQQLTWNRQGILKLCFANEDLERWQELATLRQQQGWQLELWSPAQVQAHCPQIDSSAITAAIYSPQDYQVDPTALTLALVNAAQQRGVSFHFDADVQTLVASQPHYCEQVVTSVGSVSADWLVIAAGLGSTPLTACLGQTVPTHAVLGQAMRVRLPQPLGDQTFQPVITGNDIHIVPVADHEYWVGATVEFPVDQAPIVADSEQLTAVWQGAIDLCPALADATILKTWTGLRPRPQNRAAPIVEPLAGYANVFLATGHYRNGVLLAPATAQLVRSALETHDFTDSESR</sequence>
<dbReference type="InterPro" id="IPR036188">
    <property type="entry name" value="FAD/NAD-bd_sf"/>
</dbReference>
<dbReference type="GO" id="GO:0005737">
    <property type="term" value="C:cytoplasm"/>
    <property type="evidence" value="ECO:0007669"/>
    <property type="project" value="TreeGrafter"/>
</dbReference>
<evidence type="ECO:0000256" key="1">
    <source>
        <dbReference type="ARBA" id="ARBA00023002"/>
    </source>
</evidence>
<reference evidence="3" key="1">
    <citation type="submission" date="2020-05" db="EMBL/GenBank/DDBJ databases">
        <authorList>
            <person name="Zhu T."/>
            <person name="Keshari N."/>
            <person name="Lu X."/>
        </authorList>
    </citation>
    <scope>NUCLEOTIDE SEQUENCE</scope>
    <source>
        <strain evidence="3">NK1-12</strain>
    </source>
</reference>
<dbReference type="RefSeq" id="WP_316433187.1">
    <property type="nucleotide sequence ID" value="NZ_CP053586.1"/>
</dbReference>
<evidence type="ECO:0000313" key="3">
    <source>
        <dbReference type="EMBL" id="WNZ21872.1"/>
    </source>
</evidence>
<dbReference type="GO" id="GO:0016491">
    <property type="term" value="F:oxidoreductase activity"/>
    <property type="evidence" value="ECO:0007669"/>
    <property type="project" value="UniProtKB-KW"/>
</dbReference>
<dbReference type="Pfam" id="PF01266">
    <property type="entry name" value="DAO"/>
    <property type="match status" value="1"/>
</dbReference>
<evidence type="ECO:0000259" key="2">
    <source>
        <dbReference type="Pfam" id="PF01266"/>
    </source>
</evidence>
<dbReference type="AlphaFoldDB" id="A0AA97AII6"/>
<organism evidence="3">
    <name type="scientific">Leptolyngbya sp. NK1-12</name>
    <dbReference type="NCBI Taxonomy" id="2547451"/>
    <lineage>
        <taxon>Bacteria</taxon>
        <taxon>Bacillati</taxon>
        <taxon>Cyanobacteriota</taxon>
        <taxon>Cyanophyceae</taxon>
        <taxon>Leptolyngbyales</taxon>
        <taxon>Leptolyngbyaceae</taxon>
        <taxon>Leptolyngbya group</taxon>
        <taxon>Leptolyngbya</taxon>
    </lineage>
</organism>
<dbReference type="PANTHER" id="PTHR13847">
    <property type="entry name" value="SARCOSINE DEHYDROGENASE-RELATED"/>
    <property type="match status" value="1"/>
</dbReference>
<dbReference type="PANTHER" id="PTHR13847:SF289">
    <property type="entry name" value="GLYCINE OXIDASE"/>
    <property type="match status" value="1"/>
</dbReference>
<keyword evidence="1" id="KW-0560">Oxidoreductase</keyword>
<dbReference type="InterPro" id="IPR006076">
    <property type="entry name" value="FAD-dep_OxRdtase"/>
</dbReference>
<dbReference type="Gene3D" id="3.50.50.60">
    <property type="entry name" value="FAD/NAD(P)-binding domain"/>
    <property type="match status" value="1"/>
</dbReference>
<dbReference type="SUPFAM" id="SSF51905">
    <property type="entry name" value="FAD/NAD(P)-binding domain"/>
    <property type="match status" value="1"/>
</dbReference>
<feature type="domain" description="FAD dependent oxidoreductase" evidence="2">
    <location>
        <begin position="3"/>
        <end position="354"/>
    </location>
</feature>
<protein>
    <submittedName>
        <fullName evidence="3">FAD-binding oxidoreductase</fullName>
    </submittedName>
</protein>
<proteinExistence type="predicted"/>
<dbReference type="Gene3D" id="3.30.9.10">
    <property type="entry name" value="D-Amino Acid Oxidase, subunit A, domain 2"/>
    <property type="match status" value="1"/>
</dbReference>
<name>A0AA97AII6_9CYAN</name>
<dbReference type="EMBL" id="CP053586">
    <property type="protein sequence ID" value="WNZ21872.1"/>
    <property type="molecule type" value="Genomic_DNA"/>
</dbReference>